<feature type="domain" description="Recombinase" evidence="2">
    <location>
        <begin position="172"/>
        <end position="317"/>
    </location>
</feature>
<dbReference type="Pfam" id="PF00239">
    <property type="entry name" value="Resolvase"/>
    <property type="match status" value="1"/>
</dbReference>
<dbReference type="InterPro" id="IPR000551">
    <property type="entry name" value="MerR-type_HTH_dom"/>
</dbReference>
<dbReference type="InterPro" id="IPR036162">
    <property type="entry name" value="Resolvase-like_N_sf"/>
</dbReference>
<dbReference type="SUPFAM" id="SSF46955">
    <property type="entry name" value="Putative DNA-binding domain"/>
    <property type="match status" value="1"/>
</dbReference>
<dbReference type="InterPro" id="IPR025827">
    <property type="entry name" value="Zn_ribbon_recom_dom"/>
</dbReference>
<dbReference type="EMBL" id="JBHFNR010000015">
    <property type="protein sequence ID" value="MFB2891722.1"/>
    <property type="molecule type" value="Genomic_DNA"/>
</dbReference>
<sequence length="694" mass="78491">MNNSKIGKTHLLRRAVVYLRQSTTHQVESNRESTNRQYALAQRAAQLGWDKSLIQILDADLGKSGQTTAGREDFHRLMAAVSMGEVGAVLALEASRFSRSQADWHKLVDICALTDTLVIDHDGIYNPNDFNDRVLLGFKGTWSHTELHGMRLRLQGAKLNKAKKGELRCTPPTGYIYDPEGRMVLDPDESVVATIRMLFEQFRLLGTAFKVMRYFAQNHIPFPRRIWRPGESGTLKWGSVNLNRILAILHNPTYTGSYVYGRRRSQSVIQSGEITSKRTIVVPPEEWIVMIRDAHPAYISFEEYKENEAQLTRNLGNQIVEGRSGSAREGAALLQGLLICGKCGRRMSPRYHGDGGKRVSYQCDQKRQLQGLHGICWSVPGASIEQAITNHLFCVLNETNLDISLAVLQEVEKNAQEQEHHWLLRLERARYEATRAERQFDAVEPENRLVARTLEQRWNDKLRQLAELEQAYAQARQVQRLQLSEIERQRVLELAASLPAVWLSPTTTSQERKEMLGLLIKQIAITPVDSPHRQTKIAILWHTGATTELVVERPTISQKMATPEAVIQVIRELAQKQTDASIALSLNQRGLVSGRGRAFTAASVAWIRVKYQIPKPLSSNTFAGNVGTNADGCYSTSALAKKLGVGIHTIHYWREQGVIEATRETEHGPWWYQVTPEVLQLLREKIRRVAVLDE</sequence>
<dbReference type="InterPro" id="IPR006119">
    <property type="entry name" value="Resolv_N"/>
</dbReference>
<dbReference type="Pfam" id="PF07508">
    <property type="entry name" value="Recombinase"/>
    <property type="match status" value="1"/>
</dbReference>
<evidence type="ECO:0000313" key="3">
    <source>
        <dbReference type="EMBL" id="MFB2891722.1"/>
    </source>
</evidence>
<dbReference type="CDD" id="cd00338">
    <property type="entry name" value="Ser_Recombinase"/>
    <property type="match status" value="1"/>
</dbReference>
<proteinExistence type="predicted"/>
<feature type="domain" description="Resolvase/invertase-type recombinase catalytic" evidence="1">
    <location>
        <begin position="14"/>
        <end position="165"/>
    </location>
</feature>
<dbReference type="SUPFAM" id="SSF53041">
    <property type="entry name" value="Resolvase-like"/>
    <property type="match status" value="1"/>
</dbReference>
<dbReference type="PROSITE" id="PS51736">
    <property type="entry name" value="RECOMBINASES_3"/>
    <property type="match status" value="1"/>
</dbReference>
<dbReference type="Gene3D" id="3.90.1750.20">
    <property type="entry name" value="Putative Large Serine Recombinase, Chain B, Domain 2"/>
    <property type="match status" value="1"/>
</dbReference>
<reference evidence="3 4" key="1">
    <citation type="submission" date="2024-09" db="EMBL/GenBank/DDBJ databases">
        <title>Floridaenema gen nov. (Aerosakkonemataceae, Aerosakkonematales ord. nov., Cyanobacteria) from benthic tropical and subtropical fresh waters, with the description of four new species.</title>
        <authorList>
            <person name="Moretto J.A."/>
            <person name="Berthold D.E."/>
            <person name="Lefler F.W."/>
            <person name="Huang I.-S."/>
            <person name="Laughinghouse H. IV."/>
        </authorList>
    </citation>
    <scope>NUCLEOTIDE SEQUENCE [LARGE SCALE GENOMIC DNA]</scope>
    <source>
        <strain evidence="3 4">BLCC-F50</strain>
    </source>
</reference>
<dbReference type="PROSITE" id="PS51737">
    <property type="entry name" value="RECOMBINASE_DNA_BIND"/>
    <property type="match status" value="1"/>
</dbReference>
<dbReference type="InterPro" id="IPR011109">
    <property type="entry name" value="DNA_bind_recombinase_dom"/>
</dbReference>
<dbReference type="InterPro" id="IPR050639">
    <property type="entry name" value="SSR_resolvase"/>
</dbReference>
<evidence type="ECO:0000259" key="1">
    <source>
        <dbReference type="PROSITE" id="PS51736"/>
    </source>
</evidence>
<dbReference type="PANTHER" id="PTHR30461">
    <property type="entry name" value="DNA-INVERTASE FROM LAMBDOID PROPHAGE"/>
    <property type="match status" value="1"/>
</dbReference>
<dbReference type="PANTHER" id="PTHR30461:SF23">
    <property type="entry name" value="DNA RECOMBINASE-RELATED"/>
    <property type="match status" value="1"/>
</dbReference>
<dbReference type="Pfam" id="PF13411">
    <property type="entry name" value="MerR_1"/>
    <property type="match status" value="1"/>
</dbReference>
<dbReference type="Pfam" id="PF13408">
    <property type="entry name" value="Zn_ribbon_recom"/>
    <property type="match status" value="1"/>
</dbReference>
<dbReference type="Proteomes" id="UP001576784">
    <property type="component" value="Unassembled WGS sequence"/>
</dbReference>
<organism evidence="3 4">
    <name type="scientific">Floridaenema flaviceps BLCC-F50</name>
    <dbReference type="NCBI Taxonomy" id="3153642"/>
    <lineage>
        <taxon>Bacteria</taxon>
        <taxon>Bacillati</taxon>
        <taxon>Cyanobacteriota</taxon>
        <taxon>Cyanophyceae</taxon>
        <taxon>Oscillatoriophycideae</taxon>
        <taxon>Aerosakkonematales</taxon>
        <taxon>Aerosakkonemataceae</taxon>
        <taxon>Floridanema</taxon>
        <taxon>Floridanema flaviceps</taxon>
    </lineage>
</organism>
<evidence type="ECO:0000259" key="2">
    <source>
        <dbReference type="PROSITE" id="PS51737"/>
    </source>
</evidence>
<keyword evidence="4" id="KW-1185">Reference proteome</keyword>
<dbReference type="RefSeq" id="WP_413261395.1">
    <property type="nucleotide sequence ID" value="NZ_JBHFNR010000015.1"/>
</dbReference>
<protein>
    <submittedName>
        <fullName evidence="3">Recombinase family protein</fullName>
    </submittedName>
</protein>
<dbReference type="Gene3D" id="3.40.50.1390">
    <property type="entry name" value="Resolvase, N-terminal catalytic domain"/>
    <property type="match status" value="1"/>
</dbReference>
<name>A0ABV4XKU8_9CYAN</name>
<accession>A0ABV4XKU8</accession>
<dbReference type="SMART" id="SM00857">
    <property type="entry name" value="Resolvase"/>
    <property type="match status" value="1"/>
</dbReference>
<comment type="caution">
    <text evidence="3">The sequence shown here is derived from an EMBL/GenBank/DDBJ whole genome shotgun (WGS) entry which is preliminary data.</text>
</comment>
<evidence type="ECO:0000313" key="4">
    <source>
        <dbReference type="Proteomes" id="UP001576784"/>
    </source>
</evidence>
<dbReference type="InterPro" id="IPR009061">
    <property type="entry name" value="DNA-bd_dom_put_sf"/>
</dbReference>
<gene>
    <name evidence="3" type="ORF">ACE1CI_02145</name>
</gene>
<dbReference type="InterPro" id="IPR038109">
    <property type="entry name" value="DNA_bind_recomb_sf"/>
</dbReference>